<dbReference type="InterPro" id="IPR050109">
    <property type="entry name" value="HTH-type_TetR-like_transc_reg"/>
</dbReference>
<dbReference type="PANTHER" id="PTHR30055:SF234">
    <property type="entry name" value="HTH-TYPE TRANSCRIPTIONAL REGULATOR BETI"/>
    <property type="match status" value="1"/>
</dbReference>
<dbReference type="Pfam" id="PF00440">
    <property type="entry name" value="TetR_N"/>
    <property type="match status" value="1"/>
</dbReference>
<evidence type="ECO:0000256" key="5">
    <source>
        <dbReference type="SAM" id="MobiDB-lite"/>
    </source>
</evidence>
<evidence type="ECO:0000256" key="1">
    <source>
        <dbReference type="ARBA" id="ARBA00023015"/>
    </source>
</evidence>
<dbReference type="InterPro" id="IPR009057">
    <property type="entry name" value="Homeodomain-like_sf"/>
</dbReference>
<dbReference type="InterPro" id="IPR001647">
    <property type="entry name" value="HTH_TetR"/>
</dbReference>
<dbReference type="InterPro" id="IPR049445">
    <property type="entry name" value="TetR_SbtR-like_C"/>
</dbReference>
<keyword evidence="2 4" id="KW-0238">DNA-binding</keyword>
<keyword evidence="3" id="KW-0804">Transcription</keyword>
<feature type="compositionally biased region" description="Basic and acidic residues" evidence="5">
    <location>
        <begin position="1"/>
        <end position="13"/>
    </location>
</feature>
<keyword evidence="1" id="KW-0805">Transcription regulation</keyword>
<comment type="caution">
    <text evidence="7">The sequence shown here is derived from an EMBL/GenBank/DDBJ whole genome shotgun (WGS) entry which is preliminary data.</text>
</comment>
<feature type="DNA-binding region" description="H-T-H motif" evidence="4">
    <location>
        <begin position="56"/>
        <end position="75"/>
    </location>
</feature>
<dbReference type="Pfam" id="PF21597">
    <property type="entry name" value="TetR_C_43"/>
    <property type="match status" value="1"/>
</dbReference>
<sequence length="218" mass="23376">MSEREGEVTEAKSDTPNPAGSAQGAAKRMRADARRNRERLVAAAALAFQSEGVDTSLEAIARAAGVGIGTLYRHFPTREALIEIVYRREVETLVVAAQELARDLPADEALAQWMQRFVDYIAAKRGMGDSLKILFESKSPLFAEVGGLIPSALKSLVERAAEAGAIRPDADSGDVLHALSSIYAASSGPDWRDRSRRLVQLLMDGLRYGAPGPSAPTA</sequence>
<dbReference type="EMBL" id="JACIEK010000001">
    <property type="protein sequence ID" value="MBB3996455.1"/>
    <property type="molecule type" value="Genomic_DNA"/>
</dbReference>
<evidence type="ECO:0000313" key="8">
    <source>
        <dbReference type="Proteomes" id="UP000542776"/>
    </source>
</evidence>
<proteinExistence type="predicted"/>
<accession>A0A7W6H2B3</accession>
<dbReference type="GO" id="GO:0003700">
    <property type="term" value="F:DNA-binding transcription factor activity"/>
    <property type="evidence" value="ECO:0007669"/>
    <property type="project" value="TreeGrafter"/>
</dbReference>
<dbReference type="Proteomes" id="UP000542776">
    <property type="component" value="Unassembled WGS sequence"/>
</dbReference>
<feature type="domain" description="HTH tetR-type" evidence="6">
    <location>
        <begin position="34"/>
        <end position="93"/>
    </location>
</feature>
<gene>
    <name evidence="7" type="ORF">GGR04_000276</name>
</gene>
<dbReference type="SUPFAM" id="SSF48498">
    <property type="entry name" value="Tetracyclin repressor-like, C-terminal domain"/>
    <property type="match status" value="1"/>
</dbReference>
<dbReference type="Gene3D" id="1.10.357.10">
    <property type="entry name" value="Tetracycline Repressor, domain 2"/>
    <property type="match status" value="1"/>
</dbReference>
<evidence type="ECO:0000256" key="3">
    <source>
        <dbReference type="ARBA" id="ARBA00023163"/>
    </source>
</evidence>
<evidence type="ECO:0000256" key="4">
    <source>
        <dbReference type="PROSITE-ProRule" id="PRU00335"/>
    </source>
</evidence>
<evidence type="ECO:0000256" key="2">
    <source>
        <dbReference type="ARBA" id="ARBA00023125"/>
    </source>
</evidence>
<evidence type="ECO:0000259" key="6">
    <source>
        <dbReference type="PROSITE" id="PS50977"/>
    </source>
</evidence>
<dbReference type="PRINTS" id="PR00455">
    <property type="entry name" value="HTHTETR"/>
</dbReference>
<dbReference type="AlphaFoldDB" id="A0A7W6H2B3"/>
<dbReference type="PROSITE" id="PS50977">
    <property type="entry name" value="HTH_TETR_2"/>
    <property type="match status" value="1"/>
</dbReference>
<protein>
    <submittedName>
        <fullName evidence="7">AcrR family transcriptional regulator</fullName>
    </submittedName>
</protein>
<dbReference type="GO" id="GO:0000976">
    <property type="term" value="F:transcription cis-regulatory region binding"/>
    <property type="evidence" value="ECO:0007669"/>
    <property type="project" value="TreeGrafter"/>
</dbReference>
<dbReference type="PANTHER" id="PTHR30055">
    <property type="entry name" value="HTH-TYPE TRANSCRIPTIONAL REGULATOR RUTR"/>
    <property type="match status" value="1"/>
</dbReference>
<organism evidence="7 8">
    <name type="scientific">Aureimonas pseudogalii</name>
    <dbReference type="NCBI Taxonomy" id="1744844"/>
    <lineage>
        <taxon>Bacteria</taxon>
        <taxon>Pseudomonadati</taxon>
        <taxon>Pseudomonadota</taxon>
        <taxon>Alphaproteobacteria</taxon>
        <taxon>Hyphomicrobiales</taxon>
        <taxon>Aurantimonadaceae</taxon>
        <taxon>Aureimonas</taxon>
    </lineage>
</organism>
<feature type="region of interest" description="Disordered" evidence="5">
    <location>
        <begin position="1"/>
        <end position="30"/>
    </location>
</feature>
<keyword evidence="8" id="KW-1185">Reference proteome</keyword>
<reference evidence="7 8" key="1">
    <citation type="submission" date="2020-08" db="EMBL/GenBank/DDBJ databases">
        <title>Genomic Encyclopedia of Type Strains, Phase IV (KMG-IV): sequencing the most valuable type-strain genomes for metagenomic binning, comparative biology and taxonomic classification.</title>
        <authorList>
            <person name="Goeker M."/>
        </authorList>
    </citation>
    <scope>NUCLEOTIDE SEQUENCE [LARGE SCALE GENOMIC DNA]</scope>
    <source>
        <strain evidence="7 8">DSM 102238</strain>
    </source>
</reference>
<dbReference type="InterPro" id="IPR036271">
    <property type="entry name" value="Tet_transcr_reg_TetR-rel_C_sf"/>
</dbReference>
<name>A0A7W6H2B3_9HYPH</name>
<dbReference type="SUPFAM" id="SSF46689">
    <property type="entry name" value="Homeodomain-like"/>
    <property type="match status" value="1"/>
</dbReference>
<evidence type="ECO:0000313" key="7">
    <source>
        <dbReference type="EMBL" id="MBB3996455.1"/>
    </source>
</evidence>